<evidence type="ECO:0000313" key="3">
    <source>
        <dbReference type="Proteomes" id="UP000241818"/>
    </source>
</evidence>
<protein>
    <submittedName>
        <fullName evidence="2">Uncharacterized protein</fullName>
    </submittedName>
</protein>
<dbReference type="InParanoid" id="A0A2T3B2D1"/>
<proteinExistence type="predicted"/>
<dbReference type="EMBL" id="KZ679011">
    <property type="protein sequence ID" value="PSS18714.1"/>
    <property type="molecule type" value="Genomic_DNA"/>
</dbReference>
<organism evidence="2 3">
    <name type="scientific">Amorphotheca resinae ATCC 22711</name>
    <dbReference type="NCBI Taxonomy" id="857342"/>
    <lineage>
        <taxon>Eukaryota</taxon>
        <taxon>Fungi</taxon>
        <taxon>Dikarya</taxon>
        <taxon>Ascomycota</taxon>
        <taxon>Pezizomycotina</taxon>
        <taxon>Leotiomycetes</taxon>
        <taxon>Helotiales</taxon>
        <taxon>Amorphothecaceae</taxon>
        <taxon>Amorphotheca</taxon>
    </lineage>
</organism>
<gene>
    <name evidence="2" type="ORF">M430DRAFT_243005</name>
</gene>
<evidence type="ECO:0000256" key="1">
    <source>
        <dbReference type="SAM" id="MobiDB-lite"/>
    </source>
</evidence>
<sequence length="73" mass="8422">MYGIIVQVRRYYLIENTRQETKCRTGHVRTAHSRSGRMTPPHSRSQRAERSDMPGRCWAEASRHDGVTGGKHL</sequence>
<evidence type="ECO:0000313" key="2">
    <source>
        <dbReference type="EMBL" id="PSS18714.1"/>
    </source>
</evidence>
<keyword evidence="3" id="KW-1185">Reference proteome</keyword>
<dbReference type="AlphaFoldDB" id="A0A2T3B2D1"/>
<accession>A0A2T3B2D1</accession>
<feature type="compositionally biased region" description="Basic residues" evidence="1">
    <location>
        <begin position="24"/>
        <end position="35"/>
    </location>
</feature>
<dbReference type="Proteomes" id="UP000241818">
    <property type="component" value="Unassembled WGS sequence"/>
</dbReference>
<feature type="region of interest" description="Disordered" evidence="1">
    <location>
        <begin position="23"/>
        <end position="73"/>
    </location>
</feature>
<dbReference type="RefSeq" id="XP_024721066.1">
    <property type="nucleotide sequence ID" value="XM_024865044.1"/>
</dbReference>
<dbReference type="GeneID" id="36573125"/>
<reference evidence="2 3" key="1">
    <citation type="journal article" date="2018" name="New Phytol.">
        <title>Comparative genomics and transcriptomics depict ericoid mycorrhizal fungi as versatile saprotrophs and plant mutualists.</title>
        <authorList>
            <person name="Martino E."/>
            <person name="Morin E."/>
            <person name="Grelet G.A."/>
            <person name="Kuo A."/>
            <person name="Kohler A."/>
            <person name="Daghino S."/>
            <person name="Barry K.W."/>
            <person name="Cichocki N."/>
            <person name="Clum A."/>
            <person name="Dockter R.B."/>
            <person name="Hainaut M."/>
            <person name="Kuo R.C."/>
            <person name="LaButti K."/>
            <person name="Lindahl B.D."/>
            <person name="Lindquist E.A."/>
            <person name="Lipzen A."/>
            <person name="Khouja H.R."/>
            <person name="Magnuson J."/>
            <person name="Murat C."/>
            <person name="Ohm R.A."/>
            <person name="Singer S.W."/>
            <person name="Spatafora J.W."/>
            <person name="Wang M."/>
            <person name="Veneault-Fourrey C."/>
            <person name="Henrissat B."/>
            <person name="Grigoriev I.V."/>
            <person name="Martin F.M."/>
            <person name="Perotto S."/>
        </authorList>
    </citation>
    <scope>NUCLEOTIDE SEQUENCE [LARGE SCALE GENOMIC DNA]</scope>
    <source>
        <strain evidence="2 3">ATCC 22711</strain>
    </source>
</reference>
<name>A0A2T3B2D1_AMORE</name>